<organism evidence="1 2">
    <name type="scientific">Gossypium tomentosum</name>
    <name type="common">Hawaiian cotton</name>
    <name type="synonym">Gossypium sandvicense</name>
    <dbReference type="NCBI Taxonomy" id="34277"/>
    <lineage>
        <taxon>Eukaryota</taxon>
        <taxon>Viridiplantae</taxon>
        <taxon>Streptophyta</taxon>
        <taxon>Embryophyta</taxon>
        <taxon>Tracheophyta</taxon>
        <taxon>Spermatophyta</taxon>
        <taxon>Magnoliopsida</taxon>
        <taxon>eudicotyledons</taxon>
        <taxon>Gunneridae</taxon>
        <taxon>Pentapetalae</taxon>
        <taxon>rosids</taxon>
        <taxon>malvids</taxon>
        <taxon>Malvales</taxon>
        <taxon>Malvaceae</taxon>
        <taxon>Malvoideae</taxon>
        <taxon>Gossypium</taxon>
    </lineage>
</organism>
<proteinExistence type="predicted"/>
<protein>
    <submittedName>
        <fullName evidence="1">Uncharacterized protein</fullName>
    </submittedName>
</protein>
<evidence type="ECO:0000313" key="1">
    <source>
        <dbReference type="EMBL" id="TYI06371.1"/>
    </source>
</evidence>
<accession>A0A5D2NQ98</accession>
<gene>
    <name evidence="1" type="ORF">ES332_A10G154700v1</name>
</gene>
<sequence length="55" mass="6036">MCGLLPKSPSAASSITDGGIIWVSEWNVLQQPLVCIMREIHIGSRDNLMQAEIII</sequence>
<dbReference type="Proteomes" id="UP000322667">
    <property type="component" value="Chromosome A10"/>
</dbReference>
<dbReference type="EMBL" id="CM017619">
    <property type="protein sequence ID" value="TYI06371.1"/>
    <property type="molecule type" value="Genomic_DNA"/>
</dbReference>
<reference evidence="1 2" key="1">
    <citation type="submission" date="2019-07" db="EMBL/GenBank/DDBJ databases">
        <title>WGS assembly of Gossypium tomentosum.</title>
        <authorList>
            <person name="Chen Z.J."/>
            <person name="Sreedasyam A."/>
            <person name="Ando A."/>
            <person name="Song Q."/>
            <person name="De L."/>
            <person name="Hulse-Kemp A."/>
            <person name="Ding M."/>
            <person name="Ye W."/>
            <person name="Kirkbride R."/>
            <person name="Jenkins J."/>
            <person name="Plott C."/>
            <person name="Lovell J."/>
            <person name="Lin Y.-M."/>
            <person name="Vaughn R."/>
            <person name="Liu B."/>
            <person name="Li W."/>
            <person name="Simpson S."/>
            <person name="Scheffler B."/>
            <person name="Saski C."/>
            <person name="Grover C."/>
            <person name="Hu G."/>
            <person name="Conover J."/>
            <person name="Carlson J."/>
            <person name="Shu S."/>
            <person name="Boston L."/>
            <person name="Williams M."/>
            <person name="Peterson D."/>
            <person name="Mcgee K."/>
            <person name="Jones D."/>
            <person name="Wendel J."/>
            <person name="Stelly D."/>
            <person name="Grimwood J."/>
            <person name="Schmutz J."/>
        </authorList>
    </citation>
    <scope>NUCLEOTIDE SEQUENCE [LARGE SCALE GENOMIC DNA]</scope>
    <source>
        <strain evidence="1">7179.01</strain>
    </source>
</reference>
<name>A0A5D2NQ98_GOSTO</name>
<keyword evidence="2" id="KW-1185">Reference proteome</keyword>
<dbReference type="AlphaFoldDB" id="A0A5D2NQ98"/>
<evidence type="ECO:0000313" key="2">
    <source>
        <dbReference type="Proteomes" id="UP000322667"/>
    </source>
</evidence>